<dbReference type="GeneTree" id="ENSGT00940000157607"/>
<dbReference type="InterPro" id="IPR001619">
    <property type="entry name" value="Sec1-like"/>
</dbReference>
<sequence>ISHILILGHFSTKLLSTCCKTSDLMQEGITSIREPVLEMKAIYFMSPTNAEAWEDYQLPCVDGT</sequence>
<name>A0A8C8D4B1_ONCTS</name>
<dbReference type="GO" id="GO:0016192">
    <property type="term" value="P:vesicle-mediated transport"/>
    <property type="evidence" value="ECO:0007669"/>
    <property type="project" value="InterPro"/>
</dbReference>
<proteinExistence type="inferred from homology"/>
<evidence type="ECO:0000256" key="1">
    <source>
        <dbReference type="ARBA" id="ARBA00009884"/>
    </source>
</evidence>
<protein>
    <submittedName>
        <fullName evidence="3">Uncharacterized protein</fullName>
    </submittedName>
</protein>
<dbReference type="Ensembl" id="ENSOTST00005019483.2">
    <property type="protein sequence ID" value="ENSOTSP00005017890.1"/>
    <property type="gene ID" value="ENSOTSG00005008800.2"/>
</dbReference>
<evidence type="ECO:0000313" key="3">
    <source>
        <dbReference type="Ensembl" id="ENSOTSP00005017890.1"/>
    </source>
</evidence>
<reference evidence="3" key="2">
    <citation type="submission" date="2025-09" db="UniProtKB">
        <authorList>
            <consortium name="Ensembl"/>
        </authorList>
    </citation>
    <scope>IDENTIFICATION</scope>
</reference>
<dbReference type="AlphaFoldDB" id="A0A8C8D4B1"/>
<dbReference type="SUPFAM" id="SSF56815">
    <property type="entry name" value="Sec1/munc18-like (SM) proteins"/>
    <property type="match status" value="1"/>
</dbReference>
<dbReference type="Proteomes" id="UP000694402">
    <property type="component" value="Unassembled WGS sequence"/>
</dbReference>
<reference evidence="3" key="1">
    <citation type="submission" date="2025-08" db="UniProtKB">
        <authorList>
            <consortium name="Ensembl"/>
        </authorList>
    </citation>
    <scope>IDENTIFICATION</scope>
</reference>
<evidence type="ECO:0000313" key="4">
    <source>
        <dbReference type="Proteomes" id="UP000694402"/>
    </source>
</evidence>
<keyword evidence="2" id="KW-0813">Transport</keyword>
<organism evidence="3 4">
    <name type="scientific">Oncorhynchus tshawytscha</name>
    <name type="common">Chinook salmon</name>
    <name type="synonym">Salmo tshawytscha</name>
    <dbReference type="NCBI Taxonomy" id="74940"/>
    <lineage>
        <taxon>Eukaryota</taxon>
        <taxon>Metazoa</taxon>
        <taxon>Chordata</taxon>
        <taxon>Craniata</taxon>
        <taxon>Vertebrata</taxon>
        <taxon>Euteleostomi</taxon>
        <taxon>Actinopterygii</taxon>
        <taxon>Neopterygii</taxon>
        <taxon>Teleostei</taxon>
        <taxon>Protacanthopterygii</taxon>
        <taxon>Salmoniformes</taxon>
        <taxon>Salmonidae</taxon>
        <taxon>Salmoninae</taxon>
        <taxon>Oncorhynchus</taxon>
    </lineage>
</organism>
<evidence type="ECO:0000256" key="2">
    <source>
        <dbReference type="ARBA" id="ARBA00022927"/>
    </source>
</evidence>
<dbReference type="InterPro" id="IPR043154">
    <property type="entry name" value="Sec-1-like_dom1"/>
</dbReference>
<accession>A0A8C8D4B1</accession>
<comment type="similarity">
    <text evidence="1">Belongs to the STXBP/unc-18/SEC1 family.</text>
</comment>
<dbReference type="InterPro" id="IPR036045">
    <property type="entry name" value="Sec1-like_sf"/>
</dbReference>
<keyword evidence="2" id="KW-0653">Protein transport</keyword>
<dbReference type="GO" id="GO:0015031">
    <property type="term" value="P:protein transport"/>
    <property type="evidence" value="ECO:0007669"/>
    <property type="project" value="UniProtKB-KW"/>
</dbReference>
<dbReference type="Gene3D" id="3.40.50.2060">
    <property type="match status" value="1"/>
</dbReference>
<keyword evidence="4" id="KW-1185">Reference proteome</keyword>
<dbReference type="Pfam" id="PF00995">
    <property type="entry name" value="Sec1"/>
    <property type="match status" value="1"/>
</dbReference>